<dbReference type="EMBL" id="BAAABV010000015">
    <property type="protein sequence ID" value="GAA0288728.1"/>
    <property type="molecule type" value="Genomic_DNA"/>
</dbReference>
<evidence type="ECO:0000313" key="3">
    <source>
        <dbReference type="Proteomes" id="UP001501867"/>
    </source>
</evidence>
<feature type="transmembrane region" description="Helical" evidence="1">
    <location>
        <begin position="42"/>
        <end position="62"/>
    </location>
</feature>
<reference evidence="3" key="1">
    <citation type="journal article" date="2019" name="Int. J. Syst. Evol. Microbiol.">
        <title>The Global Catalogue of Microorganisms (GCM) 10K type strain sequencing project: providing services to taxonomists for standard genome sequencing and annotation.</title>
        <authorList>
            <consortium name="The Broad Institute Genomics Platform"/>
            <consortium name="The Broad Institute Genome Sequencing Center for Infectious Disease"/>
            <person name="Wu L."/>
            <person name="Ma J."/>
        </authorList>
    </citation>
    <scope>NUCLEOTIDE SEQUENCE [LARGE SCALE GENOMIC DNA]</scope>
    <source>
        <strain evidence="3">JCM 4505</strain>
    </source>
</reference>
<gene>
    <name evidence="2" type="ORF">GCM10010302_28850</name>
</gene>
<dbReference type="Proteomes" id="UP001501867">
    <property type="component" value="Unassembled WGS sequence"/>
</dbReference>
<feature type="transmembrane region" description="Helical" evidence="1">
    <location>
        <begin position="69"/>
        <end position="87"/>
    </location>
</feature>
<organism evidence="2 3">
    <name type="scientific">Streptomyces polychromogenes</name>
    <dbReference type="NCBI Taxonomy" id="67342"/>
    <lineage>
        <taxon>Bacteria</taxon>
        <taxon>Bacillati</taxon>
        <taxon>Actinomycetota</taxon>
        <taxon>Actinomycetes</taxon>
        <taxon>Kitasatosporales</taxon>
        <taxon>Streptomycetaceae</taxon>
        <taxon>Streptomyces</taxon>
    </lineage>
</organism>
<feature type="transmembrane region" description="Helical" evidence="1">
    <location>
        <begin position="12"/>
        <end position="30"/>
    </location>
</feature>
<evidence type="ECO:0000256" key="1">
    <source>
        <dbReference type="SAM" id="Phobius"/>
    </source>
</evidence>
<sequence length="195" mass="20117">MGMPEEEPGRGRAAVAVLPVAAAALVYVWARWCFGGSAPPPSSLALAGGAVLVLGAAVAYFVPVRGAGGLFGALFLALGLLSTVAVVEGTAARGETATCTVREVRTKAEPSFGEGGADRTVYRLELDCPGGYPDELKDAPASFSRGARVRVAYDARRRLSPVLAGDGSPWKPALTAVLLLGLSTLLAARRRLPRT</sequence>
<keyword evidence="3" id="KW-1185">Reference proteome</keyword>
<name>A0ABP3F067_9ACTN</name>
<protein>
    <recommendedName>
        <fullName evidence="4">DUF3592 domain-containing protein</fullName>
    </recommendedName>
</protein>
<keyword evidence="1" id="KW-1133">Transmembrane helix</keyword>
<proteinExistence type="predicted"/>
<keyword evidence="1" id="KW-0812">Transmembrane</keyword>
<accession>A0ABP3F067</accession>
<evidence type="ECO:0008006" key="4">
    <source>
        <dbReference type="Google" id="ProtNLM"/>
    </source>
</evidence>
<comment type="caution">
    <text evidence="2">The sequence shown here is derived from an EMBL/GenBank/DDBJ whole genome shotgun (WGS) entry which is preliminary data.</text>
</comment>
<evidence type="ECO:0000313" key="2">
    <source>
        <dbReference type="EMBL" id="GAA0288728.1"/>
    </source>
</evidence>
<keyword evidence="1" id="KW-0472">Membrane</keyword>
<dbReference type="RefSeq" id="WP_344158256.1">
    <property type="nucleotide sequence ID" value="NZ_BAAABV010000015.1"/>
</dbReference>